<keyword evidence="9" id="KW-0012">Acyltransferase</keyword>
<dbReference type="GO" id="GO:0016413">
    <property type="term" value="F:O-acetyltransferase activity"/>
    <property type="evidence" value="ECO:0007669"/>
    <property type="project" value="TreeGrafter"/>
</dbReference>
<evidence type="ECO:0000256" key="2">
    <source>
        <dbReference type="ARBA" id="ARBA00007400"/>
    </source>
</evidence>
<reference evidence="9" key="1">
    <citation type="submission" date="2022-03" db="EMBL/GenBank/DDBJ databases">
        <title>Proposal of a novel genus Dryocolo and two novel species.</title>
        <authorList>
            <person name="Maddock D.W."/>
            <person name="Brady C.L."/>
            <person name="Denman S."/>
            <person name="Arnold D."/>
        </authorList>
    </citation>
    <scope>NUCLEOTIDE SEQUENCE</scope>
    <source>
        <strain evidence="9">H6W4</strain>
    </source>
</reference>
<feature type="transmembrane region" description="Helical" evidence="7">
    <location>
        <begin position="49"/>
        <end position="67"/>
    </location>
</feature>
<feature type="domain" description="Acyltransferase 3" evidence="8">
    <location>
        <begin position="6"/>
        <end position="336"/>
    </location>
</feature>
<keyword evidence="10" id="KW-1185">Reference proteome</keyword>
<accession>A0A9X2W6Y8</accession>
<feature type="transmembrane region" description="Helical" evidence="7">
    <location>
        <begin position="12"/>
        <end position="29"/>
    </location>
</feature>
<evidence type="ECO:0000256" key="7">
    <source>
        <dbReference type="SAM" id="Phobius"/>
    </source>
</evidence>
<keyword evidence="3" id="KW-1003">Cell membrane</keyword>
<keyword evidence="4 7" id="KW-0812">Transmembrane</keyword>
<evidence type="ECO:0000256" key="1">
    <source>
        <dbReference type="ARBA" id="ARBA00004651"/>
    </source>
</evidence>
<feature type="transmembrane region" description="Helical" evidence="7">
    <location>
        <begin position="151"/>
        <end position="168"/>
    </location>
</feature>
<gene>
    <name evidence="9" type="ORF">MUA00_09675</name>
</gene>
<dbReference type="RefSeq" id="WP_271123080.1">
    <property type="nucleotide sequence ID" value="NZ_JALHAN010000064.1"/>
</dbReference>
<keyword evidence="6 7" id="KW-0472">Membrane</keyword>
<dbReference type="InterPro" id="IPR002656">
    <property type="entry name" value="Acyl_transf_3_dom"/>
</dbReference>
<proteinExistence type="inferred from homology"/>
<keyword evidence="5 7" id="KW-1133">Transmembrane helix</keyword>
<evidence type="ECO:0000313" key="10">
    <source>
        <dbReference type="Proteomes" id="UP001150641"/>
    </source>
</evidence>
<evidence type="ECO:0000256" key="6">
    <source>
        <dbReference type="ARBA" id="ARBA00023136"/>
    </source>
</evidence>
<sequence>MQTKRNHFFDILRIVSVLFVIASHYGYMFDNSPTMTFPREYLTSGIGRLGVSFFFMISGALACLSLQKYATREYYVRRIYSVLVPYNIVYFAMAVLFLVLGAYFSYPGDPLREIFIFNNRSLTELLPSLFGFDHYLHGVYGLNTLYFTGEWFIGCIIVLYALSPLIYYAMTRHPLLTMAASIIITLLAYNKSIPNPYWSAQVRISDFTFGMLFIHLQSQIIRYIRILAPLSVLTVGAGILMAYISHQPIRQILFPLAPVSLLFAAAFFFIVLAIYLLISPLINKFNAGQILLNIASRAYLIMLLQHVMIIFASTNVDMSILNGKQAVLLFLAILFCIELVSRLLKPLTVKSERLLLNWTYARRTV</sequence>
<comment type="subcellular location">
    <subcellularLocation>
        <location evidence="1">Cell membrane</location>
        <topology evidence="1">Multi-pass membrane protein</topology>
    </subcellularLocation>
</comment>
<dbReference type="PANTHER" id="PTHR40074">
    <property type="entry name" value="O-ACETYLTRANSFERASE WECH"/>
    <property type="match status" value="1"/>
</dbReference>
<feature type="transmembrane region" description="Helical" evidence="7">
    <location>
        <begin position="326"/>
        <end position="344"/>
    </location>
</feature>
<feature type="transmembrane region" description="Helical" evidence="7">
    <location>
        <begin position="256"/>
        <end position="278"/>
    </location>
</feature>
<name>A0A9X2W6Y8_9ENTR</name>
<organism evidence="9 10">
    <name type="scientific">Dryocola boscaweniae</name>
    <dbReference type="NCBI Taxonomy" id="2925397"/>
    <lineage>
        <taxon>Bacteria</taxon>
        <taxon>Pseudomonadati</taxon>
        <taxon>Pseudomonadota</taxon>
        <taxon>Gammaproteobacteria</taxon>
        <taxon>Enterobacterales</taxon>
        <taxon>Enterobacteriaceae</taxon>
        <taxon>Dryocola</taxon>
    </lineage>
</organism>
<dbReference type="PANTHER" id="PTHR40074:SF2">
    <property type="entry name" value="O-ACETYLTRANSFERASE WECH"/>
    <property type="match status" value="1"/>
</dbReference>
<comment type="similarity">
    <text evidence="2">Belongs to the acyltransferase 3 family.</text>
</comment>
<evidence type="ECO:0000256" key="5">
    <source>
        <dbReference type="ARBA" id="ARBA00022989"/>
    </source>
</evidence>
<feature type="transmembrane region" description="Helical" evidence="7">
    <location>
        <begin position="290"/>
        <end position="314"/>
    </location>
</feature>
<comment type="caution">
    <text evidence="9">The sequence shown here is derived from an EMBL/GenBank/DDBJ whole genome shotgun (WGS) entry which is preliminary data.</text>
</comment>
<evidence type="ECO:0000256" key="4">
    <source>
        <dbReference type="ARBA" id="ARBA00022692"/>
    </source>
</evidence>
<dbReference type="Proteomes" id="UP001150641">
    <property type="component" value="Unassembled WGS sequence"/>
</dbReference>
<dbReference type="GO" id="GO:0005886">
    <property type="term" value="C:plasma membrane"/>
    <property type="evidence" value="ECO:0007669"/>
    <property type="project" value="UniProtKB-SubCell"/>
</dbReference>
<dbReference type="EMBL" id="JALHAP010000077">
    <property type="protein sequence ID" value="MCT4702069.1"/>
    <property type="molecule type" value="Genomic_DNA"/>
</dbReference>
<dbReference type="AlphaFoldDB" id="A0A9X2W6Y8"/>
<dbReference type="GO" id="GO:0009246">
    <property type="term" value="P:enterobacterial common antigen biosynthetic process"/>
    <property type="evidence" value="ECO:0007669"/>
    <property type="project" value="TreeGrafter"/>
</dbReference>
<dbReference type="Pfam" id="PF01757">
    <property type="entry name" value="Acyl_transf_3"/>
    <property type="match status" value="1"/>
</dbReference>
<evidence type="ECO:0000256" key="3">
    <source>
        <dbReference type="ARBA" id="ARBA00022475"/>
    </source>
</evidence>
<evidence type="ECO:0000259" key="8">
    <source>
        <dbReference type="Pfam" id="PF01757"/>
    </source>
</evidence>
<protein>
    <submittedName>
        <fullName evidence="9">Acyltransferase</fullName>
    </submittedName>
</protein>
<evidence type="ECO:0000313" key="9">
    <source>
        <dbReference type="EMBL" id="MCT4702069.1"/>
    </source>
</evidence>
<feature type="transmembrane region" description="Helical" evidence="7">
    <location>
        <begin position="79"/>
        <end position="104"/>
    </location>
</feature>
<feature type="transmembrane region" description="Helical" evidence="7">
    <location>
        <begin position="223"/>
        <end position="244"/>
    </location>
</feature>
<keyword evidence="9" id="KW-0808">Transferase</keyword>